<evidence type="ECO:0000313" key="3">
    <source>
        <dbReference type="Proteomes" id="UP001497497"/>
    </source>
</evidence>
<keyword evidence="3" id="KW-1185">Reference proteome</keyword>
<protein>
    <recommendedName>
        <fullName evidence="1">PID domain-containing protein</fullName>
    </recommendedName>
</protein>
<dbReference type="PANTHER" id="PTHR11232:SF74">
    <property type="entry name" value="PTB DOMAIN-CONTAINING ADAPTER PROTEIN CED-6-LIKE PROTEIN"/>
    <property type="match status" value="1"/>
</dbReference>
<gene>
    <name evidence="2" type="ORF">GSLYS_00016810001</name>
</gene>
<organism evidence="2 3">
    <name type="scientific">Lymnaea stagnalis</name>
    <name type="common">Great pond snail</name>
    <name type="synonym">Helix stagnalis</name>
    <dbReference type="NCBI Taxonomy" id="6523"/>
    <lineage>
        <taxon>Eukaryota</taxon>
        <taxon>Metazoa</taxon>
        <taxon>Spiralia</taxon>
        <taxon>Lophotrochozoa</taxon>
        <taxon>Mollusca</taxon>
        <taxon>Gastropoda</taxon>
        <taxon>Heterobranchia</taxon>
        <taxon>Euthyneura</taxon>
        <taxon>Panpulmonata</taxon>
        <taxon>Hygrophila</taxon>
        <taxon>Lymnaeoidea</taxon>
        <taxon>Lymnaeidae</taxon>
        <taxon>Lymnaea</taxon>
    </lineage>
</organism>
<evidence type="ECO:0000313" key="2">
    <source>
        <dbReference type="EMBL" id="CAL1543276.1"/>
    </source>
</evidence>
<comment type="caution">
    <text evidence="2">The sequence shown here is derived from an EMBL/GenBank/DDBJ whole genome shotgun (WGS) entry which is preliminary data.</text>
</comment>
<dbReference type="InterPro" id="IPR006020">
    <property type="entry name" value="PTB/PI_dom"/>
</dbReference>
<dbReference type="PANTHER" id="PTHR11232">
    <property type="entry name" value="PHOSPHOTYROSINE INTERACTION DOMAIN-CONTAINING FAMILY MEMBER"/>
    <property type="match status" value="1"/>
</dbReference>
<dbReference type="SMART" id="SM00462">
    <property type="entry name" value="PTB"/>
    <property type="match status" value="1"/>
</dbReference>
<proteinExistence type="predicted"/>
<name>A0AAV2I8Z3_LYMST</name>
<sequence>MWSLKRDSAYISDHEPTFRVRYVGCTETSASNGTGCTIQPLKRIWDNSPSEKHLLRVVVRLGLAGLTMTNVSNNANQHFPIENVSFCAADQSVNPRLFCWIFQNGDALIVHAVLCSTRHKAQAMAAVTARAFYLAYRDWKAEKQREERKK</sequence>
<reference evidence="2 3" key="1">
    <citation type="submission" date="2024-04" db="EMBL/GenBank/DDBJ databases">
        <authorList>
            <consortium name="Genoscope - CEA"/>
            <person name="William W."/>
        </authorList>
    </citation>
    <scope>NUCLEOTIDE SEQUENCE [LARGE SCALE GENOMIC DNA]</scope>
</reference>
<dbReference type="PROSITE" id="PS01179">
    <property type="entry name" value="PID"/>
    <property type="match status" value="1"/>
</dbReference>
<accession>A0AAV2I8Z3</accession>
<feature type="domain" description="PID" evidence="1">
    <location>
        <begin position="18"/>
        <end position="137"/>
    </location>
</feature>
<dbReference type="EMBL" id="CAXITT010000537">
    <property type="protein sequence ID" value="CAL1543276.1"/>
    <property type="molecule type" value="Genomic_DNA"/>
</dbReference>
<dbReference type="InterPro" id="IPR051133">
    <property type="entry name" value="Adapter_Engulfment-Domain"/>
</dbReference>
<dbReference type="Proteomes" id="UP001497497">
    <property type="component" value="Unassembled WGS sequence"/>
</dbReference>
<dbReference type="Gene3D" id="2.30.29.30">
    <property type="entry name" value="Pleckstrin-homology domain (PH domain)/Phosphotyrosine-binding domain (PTB)"/>
    <property type="match status" value="1"/>
</dbReference>
<dbReference type="SUPFAM" id="SSF50729">
    <property type="entry name" value="PH domain-like"/>
    <property type="match status" value="1"/>
</dbReference>
<dbReference type="AlphaFoldDB" id="A0AAV2I8Z3"/>
<evidence type="ECO:0000259" key="1">
    <source>
        <dbReference type="PROSITE" id="PS01179"/>
    </source>
</evidence>
<feature type="non-terminal residue" evidence="2">
    <location>
        <position position="150"/>
    </location>
</feature>
<dbReference type="Pfam" id="PF14719">
    <property type="entry name" value="PID_2"/>
    <property type="match status" value="1"/>
</dbReference>
<dbReference type="InterPro" id="IPR011993">
    <property type="entry name" value="PH-like_dom_sf"/>
</dbReference>